<keyword evidence="14" id="KW-0472">Membrane</keyword>
<reference evidence="22 23" key="1">
    <citation type="submission" date="2019-07" db="EMBL/GenBank/DDBJ databases">
        <title>Finished genome of Venturia effusa.</title>
        <authorList>
            <person name="Young C.A."/>
            <person name="Cox M.P."/>
            <person name="Ganley A.R.D."/>
            <person name="David W.J."/>
        </authorList>
    </citation>
    <scope>NUCLEOTIDE SEQUENCE [LARGE SCALE GENOMIC DNA]</scope>
    <source>
        <strain evidence="23">albino</strain>
    </source>
</reference>
<dbReference type="InterPro" id="IPR002048">
    <property type="entry name" value="EF_hand_dom"/>
</dbReference>
<comment type="subunit">
    <text evidence="5">Component of the PAN1 actin cytoskeleton-regulatory complex.</text>
</comment>
<dbReference type="PROSITE" id="PS50222">
    <property type="entry name" value="EF_HAND_2"/>
    <property type="match status" value="1"/>
</dbReference>
<keyword evidence="8" id="KW-1003">Cell membrane</keyword>
<feature type="region of interest" description="Disordered" evidence="18">
    <location>
        <begin position="626"/>
        <end position="661"/>
    </location>
</feature>
<feature type="compositionally biased region" description="Basic and acidic residues" evidence="18">
    <location>
        <begin position="829"/>
        <end position="858"/>
    </location>
</feature>
<feature type="compositionally biased region" description="Low complexity" evidence="18">
    <location>
        <begin position="315"/>
        <end position="329"/>
    </location>
</feature>
<feature type="compositionally biased region" description="Basic and acidic residues" evidence="18">
    <location>
        <begin position="906"/>
        <end position="932"/>
    </location>
</feature>
<dbReference type="GO" id="GO:0030479">
    <property type="term" value="C:actin cortical patch"/>
    <property type="evidence" value="ECO:0007669"/>
    <property type="project" value="UniProtKB-SubCell"/>
</dbReference>
<dbReference type="GO" id="GO:0003779">
    <property type="term" value="F:actin binding"/>
    <property type="evidence" value="ECO:0007669"/>
    <property type="project" value="UniProtKB-KW"/>
</dbReference>
<dbReference type="PROSITE" id="PS50031">
    <property type="entry name" value="EH"/>
    <property type="match status" value="2"/>
</dbReference>
<feature type="compositionally biased region" description="Polar residues" evidence="18">
    <location>
        <begin position="646"/>
        <end position="655"/>
    </location>
</feature>
<dbReference type="PROSITE" id="PS51082">
    <property type="entry name" value="WH2"/>
    <property type="match status" value="1"/>
</dbReference>
<dbReference type="Pfam" id="PF02205">
    <property type="entry name" value="WH2"/>
    <property type="match status" value="1"/>
</dbReference>
<evidence type="ECO:0000259" key="21">
    <source>
        <dbReference type="PROSITE" id="PS51082"/>
    </source>
</evidence>
<evidence type="ECO:0000256" key="15">
    <source>
        <dbReference type="ARBA" id="ARBA00023203"/>
    </source>
</evidence>
<evidence type="ECO:0000313" key="22">
    <source>
        <dbReference type="EMBL" id="QDS67471.1"/>
    </source>
</evidence>
<comment type="function">
    <text evidence="17">Component of the PAN1 actin cytoskeleton-regulatory complex required for the internalization of endosomes during actin-coupled endocytosis. The complex links the site of endocytosis to the cell membrane-associated actin cytoskeleton. Mediates uptake of external molecules and vacuolar degradation of plasma membrane proteins. Plays a role in the proper organization of the cell membrane-associated actin cytoskeleton and promotes its destabilization.</text>
</comment>
<feature type="compositionally biased region" description="Pro residues" evidence="18">
    <location>
        <begin position="1210"/>
        <end position="1226"/>
    </location>
</feature>
<evidence type="ECO:0000256" key="13">
    <source>
        <dbReference type="ARBA" id="ARBA00023054"/>
    </source>
</evidence>
<evidence type="ECO:0000256" key="10">
    <source>
        <dbReference type="ARBA" id="ARBA00022583"/>
    </source>
</evidence>
<evidence type="ECO:0000256" key="1">
    <source>
        <dbReference type="ARBA" id="ARBA00004125"/>
    </source>
</evidence>
<feature type="compositionally biased region" description="Polar residues" evidence="18">
    <location>
        <begin position="718"/>
        <end position="728"/>
    </location>
</feature>
<feature type="domain" description="WH2" evidence="21">
    <location>
        <begin position="1424"/>
        <end position="1441"/>
    </location>
</feature>
<dbReference type="SMART" id="SM00054">
    <property type="entry name" value="EFh"/>
    <property type="match status" value="2"/>
</dbReference>
<feature type="compositionally biased region" description="Low complexity" evidence="18">
    <location>
        <begin position="14"/>
        <end position="116"/>
    </location>
</feature>
<evidence type="ECO:0000259" key="19">
    <source>
        <dbReference type="PROSITE" id="PS50031"/>
    </source>
</evidence>
<comment type="subcellular location">
    <subcellularLocation>
        <location evidence="3">Cell membrane</location>
        <topology evidence="3">Peripheral membrane protein</topology>
        <orientation evidence="3">Cytoplasmic side</orientation>
    </subcellularLocation>
    <subcellularLocation>
        <location evidence="2">Cytoplasm</location>
        <location evidence="2">Cytoskeleton</location>
        <location evidence="2">Actin patch</location>
    </subcellularLocation>
    <subcellularLocation>
        <location evidence="1">Endosome membrane</location>
        <topology evidence="1">Peripheral membrane protein</topology>
        <orientation evidence="1">Cytoplasmic side</orientation>
    </subcellularLocation>
</comment>
<feature type="compositionally biased region" description="Polar residues" evidence="18">
    <location>
        <begin position="157"/>
        <end position="176"/>
    </location>
</feature>
<evidence type="ECO:0000256" key="17">
    <source>
        <dbReference type="ARBA" id="ARBA00025194"/>
    </source>
</evidence>
<gene>
    <name evidence="22" type="ORF">FKW77_000911</name>
</gene>
<feature type="compositionally biased region" description="Basic and acidic residues" evidence="18">
    <location>
        <begin position="1129"/>
        <end position="1168"/>
    </location>
</feature>
<dbReference type="Gene3D" id="1.10.238.10">
    <property type="entry name" value="EF-hand"/>
    <property type="match status" value="2"/>
</dbReference>
<name>A0A517KVR0_9PEZI</name>
<feature type="region of interest" description="Disordered" evidence="18">
    <location>
        <begin position="295"/>
        <end position="329"/>
    </location>
</feature>
<evidence type="ECO:0000256" key="12">
    <source>
        <dbReference type="ARBA" id="ARBA00022753"/>
    </source>
</evidence>
<dbReference type="Pfam" id="PF08226">
    <property type="entry name" value="DUF1720"/>
    <property type="match status" value="1"/>
</dbReference>
<dbReference type="FunFam" id="1.10.238.10:FF:000349">
    <property type="entry name" value="Actin cytoskeleton-regulatory complex protein PAN1"/>
    <property type="match status" value="1"/>
</dbReference>
<dbReference type="GO" id="GO:0016197">
    <property type="term" value="P:endosomal transport"/>
    <property type="evidence" value="ECO:0007669"/>
    <property type="project" value="TreeGrafter"/>
</dbReference>
<evidence type="ECO:0000256" key="7">
    <source>
        <dbReference type="ARBA" id="ARBA00020728"/>
    </source>
</evidence>
<evidence type="ECO:0000256" key="6">
    <source>
        <dbReference type="ARBA" id="ARBA00015110"/>
    </source>
</evidence>
<keyword evidence="11" id="KW-0677">Repeat</keyword>
<feature type="compositionally biased region" description="Basic and acidic residues" evidence="18">
    <location>
        <begin position="1006"/>
        <end position="1038"/>
    </location>
</feature>
<dbReference type="InterPro" id="IPR000261">
    <property type="entry name" value="EH_dom"/>
</dbReference>
<feature type="domain" description="EF-hand" evidence="20">
    <location>
        <begin position="507"/>
        <end position="542"/>
    </location>
</feature>
<evidence type="ECO:0000256" key="18">
    <source>
        <dbReference type="SAM" id="MobiDB-lite"/>
    </source>
</evidence>
<feature type="compositionally biased region" description="Polar residues" evidence="18">
    <location>
        <begin position="117"/>
        <end position="131"/>
    </location>
</feature>
<dbReference type="PANTHER" id="PTHR11216">
    <property type="entry name" value="EH DOMAIN"/>
    <property type="match status" value="1"/>
</dbReference>
<dbReference type="InterPro" id="IPR003124">
    <property type="entry name" value="WH2_dom"/>
</dbReference>
<keyword evidence="13" id="KW-0175">Coiled coil</keyword>
<feature type="compositionally biased region" description="Basic and acidic residues" evidence="18">
    <location>
        <begin position="1076"/>
        <end position="1121"/>
    </location>
</feature>
<dbReference type="GO" id="GO:0010008">
    <property type="term" value="C:endosome membrane"/>
    <property type="evidence" value="ECO:0007669"/>
    <property type="project" value="UniProtKB-SubCell"/>
</dbReference>
<dbReference type="STRING" id="50376.A0A517KVR0"/>
<feature type="region of interest" description="Disordered" evidence="18">
    <location>
        <begin position="906"/>
        <end position="965"/>
    </location>
</feature>
<keyword evidence="10" id="KW-0254">Endocytosis</keyword>
<dbReference type="Proteomes" id="UP000316270">
    <property type="component" value="Chromosome 1"/>
</dbReference>
<dbReference type="Pfam" id="PF12763">
    <property type="entry name" value="EH"/>
    <property type="match status" value="2"/>
</dbReference>
<evidence type="ECO:0000256" key="16">
    <source>
        <dbReference type="ARBA" id="ARBA00023212"/>
    </source>
</evidence>
<comment type="similarity">
    <text evidence="4">Belongs to the PAN1 family.</text>
</comment>
<dbReference type="GO" id="GO:0005886">
    <property type="term" value="C:plasma membrane"/>
    <property type="evidence" value="ECO:0007669"/>
    <property type="project" value="UniProtKB-SubCell"/>
</dbReference>
<organism evidence="22 23">
    <name type="scientific">Venturia effusa</name>
    <dbReference type="NCBI Taxonomy" id="50376"/>
    <lineage>
        <taxon>Eukaryota</taxon>
        <taxon>Fungi</taxon>
        <taxon>Dikarya</taxon>
        <taxon>Ascomycota</taxon>
        <taxon>Pezizomycotina</taxon>
        <taxon>Dothideomycetes</taxon>
        <taxon>Pleosporomycetidae</taxon>
        <taxon>Venturiales</taxon>
        <taxon>Venturiaceae</taxon>
        <taxon>Venturia</taxon>
    </lineage>
</organism>
<evidence type="ECO:0000256" key="8">
    <source>
        <dbReference type="ARBA" id="ARBA00022475"/>
    </source>
</evidence>
<evidence type="ECO:0000256" key="3">
    <source>
        <dbReference type="ARBA" id="ARBA00004413"/>
    </source>
</evidence>
<dbReference type="SMART" id="SM00027">
    <property type="entry name" value="EH"/>
    <property type="match status" value="2"/>
</dbReference>
<feature type="region of interest" description="Disordered" evidence="18">
    <location>
        <begin position="1"/>
        <end position="186"/>
    </location>
</feature>
<proteinExistence type="inferred from homology"/>
<dbReference type="PANTHER" id="PTHR11216:SF173">
    <property type="entry name" value="ACTIN CYTOSKELETON-REGULATORY COMPLEX PROTEIN PAN1"/>
    <property type="match status" value="1"/>
</dbReference>
<feature type="region of interest" description="Disordered" evidence="18">
    <location>
        <begin position="992"/>
        <end position="1457"/>
    </location>
</feature>
<feature type="region of interest" description="Disordered" evidence="18">
    <location>
        <begin position="802"/>
        <end position="858"/>
    </location>
</feature>
<keyword evidence="9" id="KW-0963">Cytoplasm</keyword>
<feature type="compositionally biased region" description="Polar residues" evidence="18">
    <location>
        <begin position="1337"/>
        <end position="1350"/>
    </location>
</feature>
<dbReference type="SUPFAM" id="SSF47473">
    <property type="entry name" value="EF-hand"/>
    <property type="match status" value="2"/>
</dbReference>
<evidence type="ECO:0000313" key="23">
    <source>
        <dbReference type="Proteomes" id="UP000316270"/>
    </source>
</evidence>
<feature type="compositionally biased region" description="Pro residues" evidence="18">
    <location>
        <begin position="1356"/>
        <end position="1412"/>
    </location>
</feature>
<dbReference type="OrthoDB" id="2015333at2759"/>
<evidence type="ECO:0000256" key="9">
    <source>
        <dbReference type="ARBA" id="ARBA00022490"/>
    </source>
</evidence>
<feature type="domain" description="EH" evidence="19">
    <location>
        <begin position="199"/>
        <end position="287"/>
    </location>
</feature>
<evidence type="ECO:0000256" key="5">
    <source>
        <dbReference type="ARBA" id="ARBA00011159"/>
    </source>
</evidence>
<keyword evidence="23" id="KW-1185">Reference proteome</keyword>
<evidence type="ECO:0000259" key="20">
    <source>
        <dbReference type="PROSITE" id="PS50222"/>
    </source>
</evidence>
<dbReference type="GO" id="GO:0005509">
    <property type="term" value="F:calcium ion binding"/>
    <property type="evidence" value="ECO:0007669"/>
    <property type="project" value="InterPro"/>
</dbReference>
<keyword evidence="15" id="KW-0009">Actin-binding</keyword>
<feature type="compositionally biased region" description="Low complexity" evidence="18">
    <location>
        <begin position="1280"/>
        <end position="1290"/>
    </location>
</feature>
<feature type="domain" description="EH" evidence="19">
    <location>
        <begin position="474"/>
        <end position="563"/>
    </location>
</feature>
<feature type="region of interest" description="Disordered" evidence="18">
    <location>
        <begin position="711"/>
        <end position="733"/>
    </location>
</feature>
<evidence type="ECO:0000256" key="2">
    <source>
        <dbReference type="ARBA" id="ARBA00004134"/>
    </source>
</evidence>
<sequence length="1457" mass="158574">MYSNSSSFLGGANSQRGQPQQSPFGQQQPSSYPSGQQQPQYGGQQPPLQNQYTGMPASQQQFGQQQSYGQQPLQQQFTGYPGQQPQQTGYGQQPPTQSNSFQQPQPTGFQQSQQTGYQHSAPYQATQQTALQQPSYQAPQQSQPQPPTQPAAESLRPQMTSAQMADSFRGTSSQQPALPPKPAGSKIPNIRLSFITAQDQAKFEQLFKSAAGSGQALSGEQARDILLRSKLSGSDLGSIWQLADTTKSGQLLFPEFALAMYLCNLAMNGKGVPNSLPERVKNEVSSMVDIISFGIEDDRPRKSSRPTNVPDFDAPLSQSSSSVPTIQQPVPQPNNQQILAQLASQPTGMMPQIPGYPSQAGFQSQPTGLQHQATGFPQAGGYSGPRPPMPPMPTGYGSNLGPQPTGMGGMVAPLNAQPTGMPGQWGLVNAPASGLPNLEALTARMMPQAGREGGFTTTGLSGNANVPWAITKDEKQLYDGVFKKWDGFGRGYILGEQAIEVFGQSGLEKSDLEKIWTLSDPNNKGRLNLDEFAVAMHLIYRKLNGYPVPNRLPAELIPPSTRNLNESLGSMKNLLSRDAEERKRTGAFLQPQKTGVSYLKTHSFRQGSPVASGRADATVFRNNDEDIGYKSSARHRVRDAGGRTPSPAQSNSSVSGHDDDVPLDKLRKMIKEKQVLLEAIDFNDENQAEEDDALDRRDRRDAEDLFRRIRRVQEDISSHPNATHSSGGDSEADRRVLKRQLQGLNDRLPDLASQVRRCERAIADAQLELFRLRDAKAHPGSASSIVGTGPGGSITEGDRLRARAKAMMEARSAALRGKPPPSSGDDSEAAARRLESENQRIRTERENNERMVQDVEDSVKEFGRSLEDQLKDASADAATEHEHRRWEEGLGVEDDVKDFIFELQRDAKSAQRRRQDSRSSERHDAPTSRAETRPASSSRPEQPAIRSVEPTPKPAASGPANGYASYQTAEERAAYIKQQAEQKMAERLAALGIKAPAKAGETPAQRADRERREQEDRVRKAEEEDRRRDEERQRRLEEESVAPPTVSKSAGKKPPPPPARKGRVSEPAASHASHVTQERVIRDEQQAQEAERKRLEDEERRQEEEIVKEREAAQARLRALEEQVQQGKLRKEEEKKRKKDAQREIKEREARLAAQRAEVEAAKERERQLQLQLESLSDDSSSDDEGPQAITPTESQELSKEVPSASSQIPPQPPPPVSEPSPPRPAIPVVTSPPSEESKNPFLKKMAQGSENVAPAAPTPAAEVSTNPFHRLQMQQTEPTSAATRAARVRSNSDDWSRAESEAEESSDDEDARPGGGAKQLASLLFGTMAPPRPLSSMDNPSSTQSPRIQSSHGPSSPPPAPPMPGSFGSSPPPAPPLPTGNAPPPPPMPSGSAPPPPPMPSGGAPPPPPMPAVSRPPNGALPDKSALLGGIQAGVRLKKTETKDRSQSSVAGRVLN</sequence>
<evidence type="ECO:0000256" key="4">
    <source>
        <dbReference type="ARBA" id="ARBA00009351"/>
    </source>
</evidence>
<feature type="compositionally biased region" description="Acidic residues" evidence="18">
    <location>
        <begin position="1176"/>
        <end position="1186"/>
    </location>
</feature>
<feature type="region of interest" description="Disordered" evidence="18">
    <location>
        <begin position="777"/>
        <end position="796"/>
    </location>
</feature>
<feature type="compositionally biased region" description="Acidic residues" evidence="18">
    <location>
        <begin position="1302"/>
        <end position="1311"/>
    </location>
</feature>
<feature type="compositionally biased region" description="Polar residues" evidence="18">
    <location>
        <begin position="1264"/>
        <end position="1279"/>
    </location>
</feature>
<keyword evidence="16" id="KW-0206">Cytoskeleton</keyword>
<feature type="compositionally biased region" description="Basic and acidic residues" evidence="18">
    <location>
        <begin position="1291"/>
        <end position="1301"/>
    </location>
</feature>
<protein>
    <recommendedName>
        <fullName evidence="6">Actin cytoskeleton-regulatory complex protein PAN1</fullName>
    </recommendedName>
    <alternativeName>
        <fullName evidence="7">Actin cytoskeleton-regulatory complex protein pan1</fullName>
    </alternativeName>
</protein>
<feature type="compositionally biased region" description="Low complexity" evidence="18">
    <location>
        <begin position="132"/>
        <end position="143"/>
    </location>
</feature>
<accession>A0A517KVR0</accession>
<dbReference type="EMBL" id="CP042185">
    <property type="protein sequence ID" value="QDS67471.1"/>
    <property type="molecule type" value="Genomic_DNA"/>
</dbReference>
<keyword evidence="12" id="KW-0967">Endosome</keyword>
<evidence type="ECO:0000256" key="14">
    <source>
        <dbReference type="ARBA" id="ARBA00023136"/>
    </source>
</evidence>
<dbReference type="InterPro" id="IPR011992">
    <property type="entry name" value="EF-hand-dom_pair"/>
</dbReference>
<dbReference type="CDD" id="cd00052">
    <property type="entry name" value="EH"/>
    <property type="match status" value="2"/>
</dbReference>
<dbReference type="GO" id="GO:0006897">
    <property type="term" value="P:endocytosis"/>
    <property type="evidence" value="ECO:0007669"/>
    <property type="project" value="UniProtKB-KW"/>
</dbReference>
<dbReference type="InterPro" id="IPR013182">
    <property type="entry name" value="DUF1720"/>
</dbReference>
<evidence type="ECO:0000256" key="11">
    <source>
        <dbReference type="ARBA" id="ARBA00022737"/>
    </source>
</evidence>